<evidence type="ECO:0000259" key="8">
    <source>
        <dbReference type="PROSITE" id="PS50268"/>
    </source>
</evidence>
<evidence type="ECO:0000256" key="1">
    <source>
        <dbReference type="ARBA" id="ARBA00022723"/>
    </source>
</evidence>
<protein>
    <recommendedName>
        <fullName evidence="8">Cadherin domain-containing protein</fullName>
    </recommendedName>
</protein>
<feature type="repeat" description="CSPG" evidence="6">
    <location>
        <begin position="1024"/>
        <end position="1126"/>
    </location>
</feature>
<dbReference type="InParanoid" id="A0A7M7NH55"/>
<keyword evidence="5" id="KW-0106">Calcium</keyword>
<dbReference type="InterPro" id="IPR045658">
    <property type="entry name" value="FRAS1-rel_N"/>
</dbReference>
<keyword evidence="4" id="KW-0325">Glycoprotein</keyword>
<dbReference type="Pfam" id="PF16184">
    <property type="entry name" value="Cadherin_3"/>
    <property type="match status" value="12"/>
</dbReference>
<evidence type="ECO:0000256" key="7">
    <source>
        <dbReference type="SAM" id="SignalP"/>
    </source>
</evidence>
<dbReference type="GO" id="GO:0007156">
    <property type="term" value="P:homophilic cell adhesion via plasma membrane adhesion molecules"/>
    <property type="evidence" value="ECO:0007669"/>
    <property type="project" value="InterPro"/>
</dbReference>
<dbReference type="InterPro" id="IPR039005">
    <property type="entry name" value="CSPG_rpt"/>
</dbReference>
<accession>A0A7M7NH55</accession>
<evidence type="ECO:0000256" key="3">
    <source>
        <dbReference type="ARBA" id="ARBA00022737"/>
    </source>
</evidence>
<evidence type="ECO:0000256" key="4">
    <source>
        <dbReference type="ARBA" id="ARBA00023180"/>
    </source>
</evidence>
<keyword evidence="3" id="KW-0677">Repeat</keyword>
<dbReference type="EnsemblMetazoa" id="XM_030980663">
    <property type="protein sequence ID" value="XP_030836523"/>
    <property type="gene ID" value="LOC115922229"/>
</dbReference>
<feature type="repeat" description="CSPG" evidence="6">
    <location>
        <begin position="1492"/>
        <end position="1581"/>
    </location>
</feature>
<dbReference type="InterPro" id="IPR051561">
    <property type="entry name" value="FRAS1_ECM"/>
</dbReference>
<dbReference type="Pfam" id="PF19309">
    <property type="entry name" value="Frem_N"/>
    <property type="match status" value="1"/>
</dbReference>
<dbReference type="OrthoDB" id="430044at2759"/>
<feature type="repeat" description="CSPG" evidence="6">
    <location>
        <begin position="903"/>
        <end position="995"/>
    </location>
</feature>
<evidence type="ECO:0000256" key="5">
    <source>
        <dbReference type="PROSITE-ProRule" id="PRU00043"/>
    </source>
</evidence>
<feature type="repeat" description="CSPG" evidence="6">
    <location>
        <begin position="522"/>
        <end position="632"/>
    </location>
</feature>
<feature type="repeat" description="CSPG" evidence="6">
    <location>
        <begin position="658"/>
        <end position="764"/>
    </location>
</feature>
<dbReference type="PROSITE" id="PS50268">
    <property type="entry name" value="CADHERIN_2"/>
    <property type="match status" value="1"/>
</dbReference>
<dbReference type="PROSITE" id="PS51854">
    <property type="entry name" value="CSPG"/>
    <property type="match status" value="11"/>
</dbReference>
<evidence type="ECO:0000313" key="9">
    <source>
        <dbReference type="EnsemblMetazoa" id="XP_030836523"/>
    </source>
</evidence>
<reference evidence="9" key="2">
    <citation type="submission" date="2021-01" db="UniProtKB">
        <authorList>
            <consortium name="EnsemblMetazoa"/>
        </authorList>
    </citation>
    <scope>IDENTIFICATION</scope>
</reference>
<dbReference type="GO" id="GO:0016020">
    <property type="term" value="C:membrane"/>
    <property type="evidence" value="ECO:0007669"/>
    <property type="project" value="InterPro"/>
</dbReference>
<dbReference type="GeneID" id="115922229"/>
<dbReference type="InterPro" id="IPR002126">
    <property type="entry name" value="Cadherin-like_dom"/>
</dbReference>
<feature type="repeat" description="CSPG" evidence="6">
    <location>
        <begin position="1380"/>
        <end position="1472"/>
    </location>
</feature>
<feature type="signal peptide" evidence="7">
    <location>
        <begin position="1"/>
        <end position="19"/>
    </location>
</feature>
<dbReference type="PANTHER" id="PTHR45739:SF8">
    <property type="entry name" value="FRAS1-RELATED EXTRACELLULAR MATRIX PROTEIN 1"/>
    <property type="match status" value="1"/>
</dbReference>
<feature type="repeat" description="CSPG" evidence="6">
    <location>
        <begin position="291"/>
        <end position="390"/>
    </location>
</feature>
<reference evidence="10" key="1">
    <citation type="submission" date="2015-02" db="EMBL/GenBank/DDBJ databases">
        <title>Genome sequencing for Strongylocentrotus purpuratus.</title>
        <authorList>
            <person name="Murali S."/>
            <person name="Liu Y."/>
            <person name="Vee V."/>
            <person name="English A."/>
            <person name="Wang M."/>
            <person name="Skinner E."/>
            <person name="Han Y."/>
            <person name="Muzny D.M."/>
            <person name="Worley K.C."/>
            <person name="Gibbs R.A."/>
        </authorList>
    </citation>
    <scope>NUCLEOTIDE SEQUENCE</scope>
</reference>
<sequence length="1724" mass="191616">MASAFLCFLAAILPGLIAAQGTWILGTSDVRTVEPVNPVNGGANLGGIDIDSSRESRIIVRNTGISVPFGREKAIDPNTELVINVEEGDLCTIKVLPKQSEPLSQIPGRLVPSNFPCDFGPGEVKYVHFGSRKPQTDKVTLQLRYDTNTDTFIIPFTIDVRVESKQLEIVTRNVPLEVQDLMGLSDALDADKLQFDYDSATQACKVTVLSSSSGLPRYGMVMNHDEQGQMIDCDDFLALGIQYRHTAATASPREDYIPLVVELQNLDDGQVVKQEYFQSMVRIQNGEENTPPSLVLTSDMMMEVDQFVMTAITPSILAAEDVETPADMLIFNITSQTLGPDDGMIVSTDDRNQPITSFTQKDLKDLKIAYKPPPRDTDVQNFYQIEFEIVDSELATSEPHSLTIVVKPKNTLAPVVTTNTGLVLFEGQSRPLLGGQNLGISDEDNLQDVIIAPINGSRYGELRIGSQRIKQFTIGDLIEGAVTYHHYGTDTYSDNIIFRMTDGQHEVEFLFPIIIAPIDDESPIVDVNTGVVVNEGGEVPITGFVLSATDIDSDDTEIRFVLELPLSDMGSLFLRQVQIPVDPQNWISQDNFYEREVTEFTLEDILNGHLFYRHGGSHNQNPVFDRILFRVVDSSDPQPNESPVQEFLVKVMPQDLQPPELFEGTSLQLSVDEFQLTPILKKNLRFTDMDSNDRDLKYTIVSPLADSDVNNLLPVGDIVLTDEPDVPINMFTQAQINHMKVSYRPPSTELGIAPRAISFSFVVQDTQGNMGTPHSFVILLRPVDNQPPTITNTGVKVFERGTTVIDNTMLDAIDPDTDRNSIRVIVVQPPQFGVVSLDGIPLQKGDEFTLLDIEQGVVTYVSGNEEELYDAVHLEITDGVHVVPIVIHVSISPIDDEAPTLDLPPGTIGSFLEVQENSFSLITSNILSASDPDTEDLLLSFIVDRQPREGRIESNGALTDVFTQQDIVNGLVRYVHTGGEIGPIKREDSFNLTLSDMSPDWILGGNQITQVEVYVTILPVDNLAPNVTMGIQFYVDESGKGNINMTHLQAPDIDTEDDDILCTIVVAPSTGYLENIAPAPGSEKSRGGMPISAFSIKDLRLNHINYVQSIHRGVEPEEDQFTFRCTDGVNESPNFLFPINIIPVNDEEPQVYARLITVDEGGQRIIDQPLLRAEDGDVPADELHFFIVTPPQHGTITYTRLEGDIPILNFTMDQIANGNDIKYIHDDSETTEDSFTLLLTDGKYEVTKEVFVSILDIDDETPRLTINDGIDIEIGETRIINNRILKATDLDSPDSNLTYTVRYGPEHGLLQRLSKFDGSVVENITLGMNFTQWEVDNQRIRYVHTSDVGGRDLIKFDITDGTNPLIDRYFYVTVDHIDNVHPSIINAGVTMQEGSRVTLTTSIISTSDLNSPDEDLLFTITRAPTKGHLESTDNPGMPINSFTQLDLAGSKIYYVHTAEDEIRMDSFQFEVTDGFNTVVRTFRISFTDIDNKEPVVRYDTVRLQEGDNKLITPFELAIDDRDTPDTSLRFTITQLPIHGNILRNNTELVTEFTMHDINENLISYQHDGSEQTSDSFSFIVTDGTHNEFYVLPDITTLTRQPQQVPIEIVPVDNGAPQIVVNRGAPTLDLLGTGELGFMITNKYLMSEDRDSVDSSLLYVITTQPQYGYIMNIALGNISITNFTQSKFHVDDSVNDVSCKKLSAYYTPRAAFHETVISTSSLTYH</sequence>
<evidence type="ECO:0000256" key="6">
    <source>
        <dbReference type="PROSITE-ProRule" id="PRU01201"/>
    </source>
</evidence>
<feature type="repeat" description="CSPG" evidence="6">
    <location>
        <begin position="1147"/>
        <end position="1240"/>
    </location>
</feature>
<feature type="domain" description="Cadherin" evidence="8">
    <location>
        <begin position="1171"/>
        <end position="1264"/>
    </location>
</feature>
<dbReference type="GO" id="GO:0009653">
    <property type="term" value="P:anatomical structure morphogenesis"/>
    <property type="evidence" value="ECO:0000318"/>
    <property type="project" value="GO_Central"/>
</dbReference>
<dbReference type="PANTHER" id="PTHR45739">
    <property type="entry name" value="MATRIX PROTEIN, PUTATIVE-RELATED"/>
    <property type="match status" value="1"/>
</dbReference>
<feature type="repeat" description="CSPG" evidence="6">
    <location>
        <begin position="1261"/>
        <end position="1359"/>
    </location>
</feature>
<dbReference type="KEGG" id="spu:115922229"/>
<feature type="chain" id="PRO_5029878590" description="Cadherin domain-containing protein" evidence="7">
    <location>
        <begin position="20"/>
        <end position="1724"/>
    </location>
</feature>
<evidence type="ECO:0000313" key="10">
    <source>
        <dbReference type="Proteomes" id="UP000007110"/>
    </source>
</evidence>
<keyword evidence="1" id="KW-0479">Metal-binding</keyword>
<dbReference type="GO" id="GO:0005509">
    <property type="term" value="F:calcium ion binding"/>
    <property type="evidence" value="ECO:0007669"/>
    <property type="project" value="UniProtKB-UniRule"/>
</dbReference>
<dbReference type="FunCoup" id="A0A7M7NH55">
    <property type="interactions" value="584"/>
</dbReference>
<keyword evidence="10" id="KW-1185">Reference proteome</keyword>
<feature type="repeat" description="CSPG" evidence="6">
    <location>
        <begin position="413"/>
        <end position="501"/>
    </location>
</feature>
<evidence type="ECO:0000256" key="2">
    <source>
        <dbReference type="ARBA" id="ARBA00022729"/>
    </source>
</evidence>
<dbReference type="Proteomes" id="UP000007110">
    <property type="component" value="Unassembled WGS sequence"/>
</dbReference>
<dbReference type="RefSeq" id="XP_030836523.1">
    <property type="nucleotide sequence ID" value="XM_030980663.1"/>
</dbReference>
<dbReference type="OMA" id="FRTFRIF"/>
<organism evidence="9 10">
    <name type="scientific">Strongylocentrotus purpuratus</name>
    <name type="common">Purple sea urchin</name>
    <dbReference type="NCBI Taxonomy" id="7668"/>
    <lineage>
        <taxon>Eukaryota</taxon>
        <taxon>Metazoa</taxon>
        <taxon>Echinodermata</taxon>
        <taxon>Eleutherozoa</taxon>
        <taxon>Echinozoa</taxon>
        <taxon>Echinoidea</taxon>
        <taxon>Euechinoidea</taxon>
        <taxon>Echinacea</taxon>
        <taxon>Camarodonta</taxon>
        <taxon>Echinidea</taxon>
        <taxon>Strongylocentrotidae</taxon>
        <taxon>Strongylocentrotus</taxon>
    </lineage>
</organism>
<keyword evidence="2 7" id="KW-0732">Signal</keyword>
<feature type="repeat" description="CSPG" evidence="6">
    <location>
        <begin position="786"/>
        <end position="877"/>
    </location>
</feature>
<name>A0A7M7NH55_STRPU</name>
<proteinExistence type="predicted"/>